<dbReference type="InterPro" id="IPR022038">
    <property type="entry name" value="Ig-like_bact"/>
</dbReference>
<organism evidence="9">
    <name type="scientific">Singulisphaera sp. Ch08</name>
    <dbReference type="NCBI Taxonomy" id="3120278"/>
    <lineage>
        <taxon>Bacteria</taxon>
        <taxon>Pseudomonadati</taxon>
        <taxon>Planctomycetota</taxon>
        <taxon>Planctomycetia</taxon>
        <taxon>Isosphaerales</taxon>
        <taxon>Isosphaeraceae</taxon>
        <taxon>Singulisphaera</taxon>
    </lineage>
</organism>
<keyword evidence="6" id="KW-1133">Transmembrane helix</keyword>
<evidence type="ECO:0000259" key="8">
    <source>
        <dbReference type="PROSITE" id="PS50268"/>
    </source>
</evidence>
<dbReference type="PANTHER" id="PTHR24025:SF23">
    <property type="entry name" value="NEURAL-CADHERIN"/>
    <property type="match status" value="1"/>
</dbReference>
<feature type="domain" description="Cadherin" evidence="8">
    <location>
        <begin position="2833"/>
        <end position="2932"/>
    </location>
</feature>
<dbReference type="SMART" id="SM00736">
    <property type="entry name" value="CADG"/>
    <property type="match status" value="13"/>
</dbReference>
<dbReference type="Pfam" id="PF12245">
    <property type="entry name" value="Big_3_2"/>
    <property type="match status" value="1"/>
</dbReference>
<feature type="domain" description="Cadherin" evidence="8">
    <location>
        <begin position="3333"/>
        <end position="3432"/>
    </location>
</feature>
<proteinExistence type="predicted"/>
<feature type="domain" description="Cadherin" evidence="8">
    <location>
        <begin position="3033"/>
        <end position="3132"/>
    </location>
</feature>
<keyword evidence="7" id="KW-0472">Membrane</keyword>
<comment type="subcellular location">
    <subcellularLocation>
        <location evidence="1">Membrane</location>
    </subcellularLocation>
</comment>
<dbReference type="GO" id="GO:0005911">
    <property type="term" value="C:cell-cell junction"/>
    <property type="evidence" value="ECO:0007669"/>
    <property type="project" value="TreeGrafter"/>
</dbReference>
<dbReference type="Gene3D" id="2.60.40.3440">
    <property type="match status" value="1"/>
</dbReference>
<dbReference type="GO" id="GO:0007156">
    <property type="term" value="P:homophilic cell adhesion via plasma membrane adhesion molecules"/>
    <property type="evidence" value="ECO:0007669"/>
    <property type="project" value="InterPro"/>
</dbReference>
<dbReference type="PROSITE" id="PS50268">
    <property type="entry name" value="CADHERIN_2"/>
    <property type="match status" value="14"/>
</dbReference>
<evidence type="ECO:0000256" key="2">
    <source>
        <dbReference type="ARBA" id="ARBA00022692"/>
    </source>
</evidence>
<dbReference type="PANTHER" id="PTHR24025">
    <property type="entry name" value="DESMOGLEIN FAMILY MEMBER"/>
    <property type="match status" value="1"/>
</dbReference>
<dbReference type="InterPro" id="IPR033803">
    <property type="entry name" value="CBD-like_Golvesin-Xly"/>
</dbReference>
<dbReference type="InterPro" id="IPR050971">
    <property type="entry name" value="Cadherin-domain_protein"/>
</dbReference>
<feature type="domain" description="Cadherin" evidence="8">
    <location>
        <begin position="2733"/>
        <end position="2832"/>
    </location>
</feature>
<keyword evidence="5" id="KW-0130">Cell adhesion</keyword>
<dbReference type="InterPro" id="IPR006644">
    <property type="entry name" value="Cadg"/>
</dbReference>
<evidence type="ECO:0000256" key="4">
    <source>
        <dbReference type="ARBA" id="ARBA00022837"/>
    </source>
</evidence>
<feature type="domain" description="Cadherin" evidence="8">
    <location>
        <begin position="2933"/>
        <end position="3032"/>
    </location>
</feature>
<feature type="domain" description="Cadherin" evidence="8">
    <location>
        <begin position="2333"/>
        <end position="2432"/>
    </location>
</feature>
<feature type="domain" description="Cadherin" evidence="8">
    <location>
        <begin position="3133"/>
        <end position="3232"/>
    </location>
</feature>
<evidence type="ECO:0000256" key="6">
    <source>
        <dbReference type="ARBA" id="ARBA00022989"/>
    </source>
</evidence>
<dbReference type="InterPro" id="IPR024079">
    <property type="entry name" value="MetalloPept_cat_dom_sf"/>
</dbReference>
<evidence type="ECO:0000313" key="9">
    <source>
        <dbReference type="EMBL" id="XBH07656.1"/>
    </source>
</evidence>
<name>A0AAU7CR28_9BACT</name>
<dbReference type="InterPro" id="IPR044016">
    <property type="entry name" value="Big_13"/>
</dbReference>
<feature type="domain" description="Cadherin" evidence="8">
    <location>
        <begin position="3233"/>
        <end position="3332"/>
    </location>
</feature>
<gene>
    <name evidence="9" type="ORF">V5E97_16950</name>
</gene>
<feature type="domain" description="Cadherin" evidence="8">
    <location>
        <begin position="4346"/>
        <end position="4451"/>
    </location>
</feature>
<dbReference type="InterPro" id="IPR002126">
    <property type="entry name" value="Cadherin-like_dom"/>
</dbReference>
<dbReference type="NCBIfam" id="NF033510">
    <property type="entry name" value="Ca_tandemer"/>
    <property type="match status" value="6"/>
</dbReference>
<keyword evidence="4" id="KW-0106">Calcium</keyword>
<feature type="domain" description="Cadherin" evidence="8">
    <location>
        <begin position="2533"/>
        <end position="2632"/>
    </location>
</feature>
<keyword evidence="3" id="KW-0677">Repeat</keyword>
<evidence type="ECO:0000256" key="5">
    <source>
        <dbReference type="ARBA" id="ARBA00022889"/>
    </source>
</evidence>
<dbReference type="NCBIfam" id="NF012211">
    <property type="entry name" value="tand_rpt_95"/>
    <property type="match status" value="1"/>
</dbReference>
<feature type="domain" description="Cadherin" evidence="8">
    <location>
        <begin position="3533"/>
        <end position="3632"/>
    </location>
</feature>
<reference evidence="9" key="1">
    <citation type="submission" date="2024-05" db="EMBL/GenBank/DDBJ databases">
        <title>Planctomycetes of the genus Singulisphaera possess chitinolytic capabilities.</title>
        <authorList>
            <person name="Ivanova A."/>
        </authorList>
    </citation>
    <scope>NUCLEOTIDE SEQUENCE</scope>
    <source>
        <strain evidence="9">Ch08T</strain>
    </source>
</reference>
<feature type="domain" description="Cadherin" evidence="8">
    <location>
        <begin position="3433"/>
        <end position="3532"/>
    </location>
</feature>
<dbReference type="GO" id="GO:0005509">
    <property type="term" value="F:calcium ion binding"/>
    <property type="evidence" value="ECO:0007669"/>
    <property type="project" value="InterPro"/>
</dbReference>
<dbReference type="InterPro" id="IPR013783">
    <property type="entry name" value="Ig-like_fold"/>
</dbReference>
<feature type="domain" description="Cadherin" evidence="8">
    <location>
        <begin position="2433"/>
        <end position="2532"/>
    </location>
</feature>
<dbReference type="Pfam" id="PF25275">
    <property type="entry name" value="Golvesin_C"/>
    <property type="match status" value="3"/>
</dbReference>
<dbReference type="SUPFAM" id="SSF55486">
    <property type="entry name" value="Metalloproteases ('zincins'), catalytic domain"/>
    <property type="match status" value="1"/>
</dbReference>
<accession>A0AAU7CR28</accession>
<dbReference type="GO" id="GO:0016020">
    <property type="term" value="C:membrane"/>
    <property type="evidence" value="ECO:0007669"/>
    <property type="project" value="UniProtKB-SubCell"/>
</dbReference>
<dbReference type="Gene3D" id="2.60.40.10">
    <property type="entry name" value="Immunoglobulins"/>
    <property type="match status" value="28"/>
</dbReference>
<dbReference type="Pfam" id="PF17963">
    <property type="entry name" value="Big_9"/>
    <property type="match status" value="2"/>
</dbReference>
<feature type="domain" description="Cadherin" evidence="8">
    <location>
        <begin position="2633"/>
        <end position="2740"/>
    </location>
</feature>
<dbReference type="RefSeq" id="WP_406700496.1">
    <property type="nucleotide sequence ID" value="NZ_CP155447.1"/>
</dbReference>
<evidence type="ECO:0000256" key="1">
    <source>
        <dbReference type="ARBA" id="ARBA00004370"/>
    </source>
</evidence>
<dbReference type="EMBL" id="CP155447">
    <property type="protein sequence ID" value="XBH07656.1"/>
    <property type="molecule type" value="Genomic_DNA"/>
</dbReference>
<dbReference type="Gene3D" id="3.40.390.10">
    <property type="entry name" value="Collagenase (Catalytic Domain)"/>
    <property type="match status" value="1"/>
</dbReference>
<dbReference type="GO" id="GO:0008237">
    <property type="term" value="F:metallopeptidase activity"/>
    <property type="evidence" value="ECO:0007669"/>
    <property type="project" value="InterPro"/>
</dbReference>
<protein>
    <submittedName>
        <fullName evidence="9">Ig-like domain-containing protein</fullName>
    </submittedName>
</protein>
<evidence type="ECO:0000256" key="7">
    <source>
        <dbReference type="ARBA" id="ARBA00023136"/>
    </source>
</evidence>
<evidence type="ECO:0000256" key="3">
    <source>
        <dbReference type="ARBA" id="ARBA00022737"/>
    </source>
</evidence>
<sequence length="5710" mass="572428">MEQVEQRTLLSVDLNWSGGGIVAPANADAPVPITVSRTYNVADSAAPADFAISYYSSTDNVLGNGDDVLLASETITGAGATVGTHAGNSPSLQFNQAGSYHLFAVIDNGNTVVESDETNNATEAAQTVTVGTIIDNGTAGHSQTGAWVGFNGGYGGTASYAAPGAGTTSATWQQSGLASGNYQVDVTWLAGTNRASNATYLIFDGNASTPLKSVQIDQRNAPTGTVVGGTTFQSLGSVAISSGTLRVVLSNNANNYVIADAVRFTPLPAPAFDLNWSGGGVSAPATADTQAPFTVDRTYNVVGTTDDFAIAYYGSTDAILGNGDDVLLATETITGAGKTVGTHNGASPALQFTRSGTYHIFAVIDPAGLLPESSELNNTVEASAPVVVSGPSIIDNGTTDYSQTGTWVGFPGGHGGTASYAAPGDGSTGATWQQAGLSAGYYDVQVTWLAGTNRASNATYLIYDGSTLVRTVQVDQRNAPTGTVVGGTTFQSLGSVSISSGTLKVVLTNNANNYVIADAVRFAPVAPPTFDLNWSGGGVVAPANADTQTPFTVTRTYNIADTAATADFVISYYASTDAILGNGDDVLLATETITGAGKTVGTHAGASPALQFTRSGTYHIFAVIDPAGLVPESNEANNTIEASATVAASGPSFIDNGTTDYSKTGTWASFAGGHGGTASYAAPGDGSAASTWQQSGVPSGYYDVQVTWLAGTNRASNATYLIYDGSTLLATVPVDQRNAPTGTVVGGSTFQSLGKVAISSGTLKVVLTNNANNYVIADAVRYAPSVSIGLASDTGSSNTDQITNDTTPTFTGVAVAGTTISLFDGSTLLGTTTANGSGSWTFTAGTLADGVHSITAQSTPVVGSPSTSNPLSVTIDSQAPSATVAFPVAGGSYGTAPSGPSAWAGAISGTASEFGLAGLESVQVSILRAIDGAYWNGSAFVASNDPILVSSVLSGSSWSLAFTRPSNGTYFIQAVATDIAGNSAVGAPTSFAISTDAPAAPSTPVLATASDSGNSNSDHITNVTTPTFTGTAQPGSTVTLYEGTTVLGTGIAAVGTGVWSITSSPLSNGLHQITATATDAATNVSDSSAALAVTVDAQAPTSSISFPASGSSYNVAGWTGTLTGSASDTGLAGLSSVQLSILRVSDGFYWNGSAFVSSGSPLLVQASVTGSTWSYAFARPTDGSYIVQTTATDVAGNAANSAPAAFAVDTVAPNAPPTPVLATASDSGSSSSDHLTKITTPLFSGTAEPGTTVTLYDTDGTTVVGTGVAAAGTGIWSITSSALSNGAHVLTAKAHDAAGNASAASGSVTVTIDAQAPTSVIAFPAAGGSYNAAGWTGPITGSASDTGVAGLSSVQLTIVRGSDGYYWDGSAFVSSGSPLLVSAVITGPTWSYTFARPADGSYSIQATATDLAGNATASSSVGFVVDTQTPTVAIAAPVAAGNYSAAGSGVHQWTGSVSGTASDAGPAGLSTVKLSIVRGSDGYFWNGTSFVSSGSPLLVTATISGSTWTYAFARPADGSYSVQATATDLAGNTTTSSSIGFAVDTQAPSVAITAPVAGASYSSAVSGPNAWTGAISGTATEFGPSGLASVQVSVQRSDGQYWNGTAFVSSGSAIYVSATITGTNWSYAFARPADGTYFLRTRATDQAANTTTTAPLSFSVATVAPAIPSTPILASASDSGSSNSDRITNVAIPTFVGTAVPGTTVTLYNGVTVLGTGIAAAGTGAWSITSSALANGAYAVTATATDAAGNASAASPSVAVTIDASAPSSAVTFPASGSSYNVAGWTGTLTGSASDNGLAGLSSVQLSILRVSDGFYWNGSAFVSSGSPLLVTAGIAGSTWSYAFAQPTDGSYIVQTTATDVAGNAANSAPAAFAVDTVAPNAPPTPVLATASDSGSSSSDHLTKITTPLFSGTAEPGTTVSLYDTDGTTVVGTGVAAAGTGIWSITSSALSNGTHVLTAKAHDAAGNASVASGSVSVTIDAQAPTSVISFPGTGSYDSISWTGTITGTVDGTGTAPTEAVLTIRQVGGSELYWNGTDGFTSVTPVALTATLTGSTWSYVFARPADGSYVVTSTTTDTAGNAQSSATSVQFTIKAFNVAPVLTVPTAQTVNEDTALVLNSIAVSDVDAGTNAITVTLGVQHGTVLVTAGVSGGLTVGGIAGNGTNSVTLTGTLAEINATLLAGVTYQGTLNYNGSDTLTVGVTDEGNTGLGGALTDTESVAITVTAVNDTPTVATPLGNVTVLEDATVSTISLANVFADVDIATNEDSLTYSVESSDPTLVTAAIVDGSVVLTYLGNQNGTATITVTATDAANAAISTSFGVTVTAVNDAPTVESSLGNVTVQEDATVSTISLANVFADVDIATNEDSLTYSVVSSEPTLVTAAIVDGSVVLTYLGDQNGTATITVTATDAAGAAISTSFGVTVTAVNDAPTVESSLGNVTVQEDASVSTISLANVFADVDIATNEDSLTYSVSSSNTDLVTAAIVDGSVVLTYLGNQNGTATITVTATDAANAAISTSFGVTVTAVNDAPTVESSLGNVTVQEDATVSTISLANVFADVDIATNEDSLTYSVVSSEPTLVTAAIVDGSVVLTYLGNQNGTATITVTATDAAGAAISTSFGVTVTAVNDAPTVESSLGNVTVQEDASVSTISLANVFADVDIVTNEDSLTYSVESSDPTLVTAAIVDGSVVLTYLGDQNGTATITVTATDAAGAAISTSFGVTVTAVNDAPTVETTLAPVTVEEDASVSTISLANVFADVDIATNEDSLTYSVESSDPTLVTAAIVDGSVVLTYLGNQNGTATITVTATDSANAAISTSFGVTVTAVNDAPTVESSLANVTVQEDATVSTISLAGVFADVDIATNEDSLTYSVESSDPTLVTAAIVDGSVVLTYLGNQNGTATITVTATDAANAAISTSFGVTVTAVNDAPTVESSLGNVTVQEDASVSTISLANVFADVDIATNEDSLTYSVSSSNTDLVTAAIVDGSVVLTYLGDQNGTATITVTATDAANAAISTSFGVTVTAVNDAPTVESSLANVTVQEDATVSTISLANVFADVDIATNEDSLTYSVVSSEPTLVTAAIVDGSVVLTYLGNQNGTATITVTATDAAGAAISTSFGVTVTAVNDAPTVESSLGNVTVQEDASVSTISLANVFADVDIATNEDSLTYSVSSSNTDLVTAAIVDGSVVLTYLGNQNGTATITVTATDSANAAISTSFGVTVTAVNDAPTVESSLGNVTVQEDASVSTISLANVFADVDIATNEDSLTYSVSSSNTDLVTAAIVDGSVVLTYLGNQNGTATITVTATDAANAAISTSFGVTVTAVNDAPTVESSLGNVTVQEDATVSTISLANVFADVDIATNEDSLTYSVVSSEPTLVTAAIVDGSVVLTYLGNQNGTATITVTATDAANAAISTSFGVTVTAVNDAPTVESSLGNVTVQEDATVSTISLANVFADVDIATNEDSLTYSVSSSNTDLVTAAIVDGSVVLTYLGNQNGTATITVTATDAADAAISTSFGVTVTAVNDAPTVESSLGNVTVQEDATVSTISLANVFADVDIATNEDSLTYSVSSSNTDLVTAAIVDGSVVLTYLGDQNGTATITVTATDAAGAAISTSFGVTVTAVNDAPTVESSLGNVTVQEDASVSTISLANVFADVDIATNEDSLTYSVESSEPTLVTAAIVDGSVVLTYLGNQNGTATITVTATDAADAAISTSFGVTVTAVNDAPTAASQSLTTDEDTTLTVVLSSTDVETLPAALNFTITSLPTHGTLSYLGNPVTLGQQVIGSPVALLYTPVGNYNGSDGFTYSVTDGGDGSAAATTSSGTVAITVAAVNDAPQLTVPGAQTAVEDTDKLITGISVSDLDAGTSPISVTLIVAHGTVTVSAAESGGLTAGGISGNGSGSLTLTGSQAAINATLAAGVIYKGTVNYNGSDSLAITVSDGGNTGSGGAKSATNSVAITITEVNDTPTSTGVPVANVTVAENPGLVPLGLTGLAYSAGPGDEPQDLIYTVTSLPSGSLGQVVLSNGTTPVTLGSYSLAAIQGMKFFAADDANGSGTFSFTVTDTGTTNGAADPKTLVQSLTITITEVNNPPVLTAGSVNNLTVAEDSGTTSMGFAGLTYSAGPANEAQALIYTVTTLPSASLGQVVLSNGTTPVTLKTYLLSEIRGMRFVPVANANGSGTFSFTVTDSGTTNGVSDPQTLTETVTITVTEVNDTPLVATGSVNNLTVLEDSGTTTLGLTGVTYSAGPGEDSTQLLTYTVTVIPDPALGSVQLLDGTPVTTGTPYTLTQIQGMKFVAVANANGSGQFRFVVTDDGTTDGGYAPKSLIQTIVITVTPVNDAPSFTPGNNVAVLEDSAPYAAIWATVISVGPANESAQTPTFHVSNNNSGLFSVQPAIAANGILTFTPSANANGVATVSVSLQDSGDGSNVSPTVTFTITITPVNDAPSFTRGPDLSVSPVSGPHTSTWATSILAGPTVDESSQSLEFVVTNNANGLFAVQPTIDSSGTLRFTAAVNANGTATVSVFLRDNGGTADSGANQSSTVTFTITVDSTTPAPTITTPVFLQDFQSNSDGWMLNSSGEPNIPRDGDGHGVVNVTSSSDAGPFTRFGGYSASFPQGGYSTSLDIFLDPANVGSISNGSRFSYTSAINSTTLTGGLPTHLRDFAFNAGYYNDDDGVNSTPRFEISVATGAPGNPRAGDSVTIEGTGWYRFEHRFYDNGSGVLAVELTIRNAVSGELVKTWTLSQPSDRIGVNVGGNRYGWFAADQQIPNLKIDNSTLIHNLLTTDNTPTISGIAEPGSSVAIFLGTNPTAIATVSADVSTGAWTYTSPSLSDGTYKFTAKATDEVGNVSTVSQTLVIQVDTTAPTTPTITPTDFTQTFDSNGDGWDGVTASSGHGVVLSGSSSSSNFTRFGGYEAVFPQGGYTTSLDIYFSTSSLQAASTPNNTRFEYSSAINRSALDGGGNTLHLRDFVFSAGFYNDSDSTGTGARIVIGTSNNAGSNPKSLATPLTIKGNGWFRFQHRFYDNGSGILAVELRVIDLNSGAILKTWTLSNPNDVISTTVGGHRYGWFPTQQFPSLTVDNSTLVHNQPTMTGTAEPGSTVAVYLDGSSTPLGTVLANAITGKWSFTSSVLGEGSYTFTATATDIAGNVSVASAPHVVVIDTIAPTVAGTSIALVDPGSSTPESVDFTVTFAEKVTGVGVDDFTLVTTGTISGSVVTGVTSEDGGKTYTVTVGGYTGTGTITLYLNNNRSIADLGGNTLALDAGWDLITDSHRSTPLTSSIEFLGAPVGTSAPNGRVQFTVGSNGDSAAELVIANFGGTRLADLTALSYSALVSTPGASVQSIYIRLDIDFNGDGNVDDLLLFEPAYQTGTYPGATVPNQGAVTTGVWQDWNALTGGWWSVAAGTGGPPVVTLASYLSAHPDATIVNPASGLGGIRIVAGYGAGAWNNFVGSVANVTISTATTTTTFPAINPTASVTIGAESLRLASSPIAPETAPGALTPDALAPIVSEAISRWQAAGISQAQLAILENATIQIADLSGDLLGQAVESAGVIVIDQDAAGFGWYVDQTPADDGEFGTEESSEVRNHADLLSVVLHEMGHLLGLDHDHGDDVMNAELPLGVRNLPEPTVVTPFVKVSMTPSQSAPRVVVSQDGANGTGGRSALASSISHDHALGAFDGQDQDDSLLGEMARNLFRVRRHGRRPNDAR</sequence>
<keyword evidence="2" id="KW-0812">Transmembrane</keyword>
<dbReference type="Pfam" id="PF19077">
    <property type="entry name" value="Big_13"/>
    <property type="match status" value="8"/>
</dbReference>